<feature type="coiled-coil region" evidence="1">
    <location>
        <begin position="90"/>
        <end position="117"/>
    </location>
</feature>
<feature type="domain" description="Putative T7SS secretion signal" evidence="3">
    <location>
        <begin position="15"/>
        <end position="195"/>
    </location>
</feature>
<evidence type="ECO:0000256" key="2">
    <source>
        <dbReference type="SAM" id="MobiDB-lite"/>
    </source>
</evidence>
<feature type="compositionally biased region" description="Pro residues" evidence="2">
    <location>
        <begin position="122"/>
        <end position="136"/>
    </location>
</feature>
<evidence type="ECO:0000256" key="1">
    <source>
        <dbReference type="SAM" id="Coils"/>
    </source>
</evidence>
<dbReference type="InterPro" id="IPR049082">
    <property type="entry name" value="T7SS_signal"/>
</dbReference>
<evidence type="ECO:0000313" key="5">
    <source>
        <dbReference type="Proteomes" id="UP000181951"/>
    </source>
</evidence>
<evidence type="ECO:0000259" key="3">
    <source>
        <dbReference type="Pfam" id="PF21725"/>
    </source>
</evidence>
<dbReference type="STRING" id="310780.SAMN05216267_1005186"/>
<sequence>MIRSFPHLGFDPTPGDPGKVRDLARDIEDVHAELTTTVGELDRIDAGYWKGEAATAFVAHIDHDVTPLIRKAHASFGRAAAALSGWAGQLQGFQAEADGLEREAAAKQGTLDQAKAAAGLTPAPPSGLPNPRPEASPTPGAAADDAKKKQAVSDAGDALAGVRHRAEELQQRYTHAAKAVSHELDKAGDIAPDKPGLFHRIAHAVEGAWNDTVAWVKDHADLIKMLGDALSALTGILAAIAIFTAPFEPIGAIFAGAALISGAATLATHLVAMAAGADVSWTTIGLDVFGVLPGIGGFAKGAKLARFGRVLSQSEALKAAEQITTAGGRLTADAVEAKKYIFFGPLTNEWNVVIKGTGLAGRSRAAFEGAIQAERDLQYLGTKSLSAALKKFGHEPLEGLSRSARVIDGTVKLASKVPGAFEIHHDVKTFSRDHPAAAGDIKTAAKALAWVVSEGPG</sequence>
<dbReference type="RefSeq" id="WP_075016430.1">
    <property type="nucleotide sequence ID" value="NZ_FODD01000005.1"/>
</dbReference>
<feature type="region of interest" description="Disordered" evidence="2">
    <location>
        <begin position="118"/>
        <end position="161"/>
    </location>
</feature>
<keyword evidence="5" id="KW-1185">Reference proteome</keyword>
<gene>
    <name evidence="4" type="ORF">SAMN05216267_1005186</name>
</gene>
<name>A0A1H8GNE4_9ACTN</name>
<dbReference type="EMBL" id="FODD01000005">
    <property type="protein sequence ID" value="SEN45350.1"/>
    <property type="molecule type" value="Genomic_DNA"/>
</dbReference>
<dbReference type="Pfam" id="PF21725">
    <property type="entry name" value="T7SS_signal"/>
    <property type="match status" value="1"/>
</dbReference>
<dbReference type="OrthoDB" id="4140785at2"/>
<dbReference type="AlphaFoldDB" id="A0A1H8GNE4"/>
<reference evidence="4 5" key="1">
    <citation type="submission" date="2016-10" db="EMBL/GenBank/DDBJ databases">
        <authorList>
            <person name="de Groot N.N."/>
        </authorList>
    </citation>
    <scope>NUCLEOTIDE SEQUENCE [LARGE SCALE GENOMIC DNA]</scope>
    <source>
        <strain evidence="4 5">CGMCC 4.2026</strain>
    </source>
</reference>
<organism evidence="4 5">
    <name type="scientific">Actinacidiphila rubida</name>
    <dbReference type="NCBI Taxonomy" id="310780"/>
    <lineage>
        <taxon>Bacteria</taxon>
        <taxon>Bacillati</taxon>
        <taxon>Actinomycetota</taxon>
        <taxon>Actinomycetes</taxon>
        <taxon>Kitasatosporales</taxon>
        <taxon>Streptomycetaceae</taxon>
        <taxon>Actinacidiphila</taxon>
    </lineage>
</organism>
<accession>A0A1H8GNE4</accession>
<proteinExistence type="predicted"/>
<protein>
    <recommendedName>
        <fullName evidence="3">Putative T7SS secretion signal domain-containing protein</fullName>
    </recommendedName>
</protein>
<dbReference type="Proteomes" id="UP000181951">
    <property type="component" value="Unassembled WGS sequence"/>
</dbReference>
<keyword evidence="1" id="KW-0175">Coiled coil</keyword>
<evidence type="ECO:0000313" key="4">
    <source>
        <dbReference type="EMBL" id="SEN45350.1"/>
    </source>
</evidence>